<evidence type="ECO:0000313" key="3">
    <source>
        <dbReference type="Proteomes" id="UP001152523"/>
    </source>
</evidence>
<feature type="region of interest" description="Disordered" evidence="1">
    <location>
        <begin position="237"/>
        <end position="286"/>
    </location>
</feature>
<gene>
    <name evidence="2" type="ORF">CEPIT_LOCUS10771</name>
</gene>
<dbReference type="EMBL" id="CAMAPF010000061">
    <property type="protein sequence ID" value="CAH9089129.1"/>
    <property type="molecule type" value="Genomic_DNA"/>
</dbReference>
<feature type="region of interest" description="Disordered" evidence="1">
    <location>
        <begin position="370"/>
        <end position="389"/>
    </location>
</feature>
<dbReference type="Proteomes" id="UP001152523">
    <property type="component" value="Unassembled WGS sequence"/>
</dbReference>
<keyword evidence="3" id="KW-1185">Reference proteome</keyword>
<dbReference type="PANTHER" id="PTHR47481">
    <property type="match status" value="1"/>
</dbReference>
<comment type="caution">
    <text evidence="2">The sequence shown here is derived from an EMBL/GenBank/DDBJ whole genome shotgun (WGS) entry which is preliminary data.</text>
</comment>
<dbReference type="PANTHER" id="PTHR47481:SF10">
    <property type="entry name" value="COPIA-LIKE POLYPROTEIN_RETROTRANSPOSON"/>
    <property type="match status" value="1"/>
</dbReference>
<evidence type="ECO:0000313" key="2">
    <source>
        <dbReference type="EMBL" id="CAH9089129.1"/>
    </source>
</evidence>
<sequence>MSSSRNSSSFHPALTISNIKNCIPLTLDLETSEYFSWAELFKITATAYQVLDHIFPTAASSPPSAADESDPLTPEQILAASLIQAEADSLWRRLDAVVLQWIYATISHDLLHTILEPDSTAQQAWERLADIFHDNKHSRAIYLEEQFSNTRLESFTSVSAYCKALKTLATKLGNVGSTVNNHRLVLRLVGGLPASYDTVASLIQQTVPLPPFATARSMLILEETRKSHQLGATGQTALLHTHPPSDSSRQSSPRPSSNGRNRPNTSRPSKPRGSPLSTTFPGSPGLPPYWTAPPPWAYWMTPGYAPWQVPPCPYPTASVPPRAPTTAGILGPRPHQAHLANPAQPTDISEALHTLTLTPPADTWYMDTGASSHMTANPGSPNGGATNAE</sequence>
<evidence type="ECO:0000256" key="1">
    <source>
        <dbReference type="SAM" id="MobiDB-lite"/>
    </source>
</evidence>
<dbReference type="AlphaFoldDB" id="A0AAV0CZA6"/>
<reference evidence="2" key="1">
    <citation type="submission" date="2022-07" db="EMBL/GenBank/DDBJ databases">
        <authorList>
            <person name="Macas J."/>
            <person name="Novak P."/>
            <person name="Neumann P."/>
        </authorList>
    </citation>
    <scope>NUCLEOTIDE SEQUENCE</scope>
</reference>
<proteinExistence type="predicted"/>
<name>A0AAV0CZA6_9ASTE</name>
<feature type="compositionally biased region" description="Low complexity" evidence="1">
    <location>
        <begin position="244"/>
        <end position="268"/>
    </location>
</feature>
<protein>
    <submittedName>
        <fullName evidence="2">Uncharacterized protein</fullName>
    </submittedName>
</protein>
<dbReference type="Pfam" id="PF14223">
    <property type="entry name" value="Retrotran_gag_2"/>
    <property type="match status" value="1"/>
</dbReference>
<accession>A0AAV0CZA6</accession>
<organism evidence="2 3">
    <name type="scientific">Cuscuta epithymum</name>
    <dbReference type="NCBI Taxonomy" id="186058"/>
    <lineage>
        <taxon>Eukaryota</taxon>
        <taxon>Viridiplantae</taxon>
        <taxon>Streptophyta</taxon>
        <taxon>Embryophyta</taxon>
        <taxon>Tracheophyta</taxon>
        <taxon>Spermatophyta</taxon>
        <taxon>Magnoliopsida</taxon>
        <taxon>eudicotyledons</taxon>
        <taxon>Gunneridae</taxon>
        <taxon>Pentapetalae</taxon>
        <taxon>asterids</taxon>
        <taxon>lamiids</taxon>
        <taxon>Solanales</taxon>
        <taxon>Convolvulaceae</taxon>
        <taxon>Cuscuteae</taxon>
        <taxon>Cuscuta</taxon>
        <taxon>Cuscuta subgen. Cuscuta</taxon>
    </lineage>
</organism>